<reference evidence="2" key="1">
    <citation type="journal article" date="2022" name="Mol. Ecol. Resour.">
        <title>The genomes of chicory, endive, great burdock and yacon provide insights into Asteraceae palaeo-polyploidization history and plant inulin production.</title>
        <authorList>
            <person name="Fan W."/>
            <person name="Wang S."/>
            <person name="Wang H."/>
            <person name="Wang A."/>
            <person name="Jiang F."/>
            <person name="Liu H."/>
            <person name="Zhao H."/>
            <person name="Xu D."/>
            <person name="Zhang Y."/>
        </authorList>
    </citation>
    <scope>NUCLEOTIDE SEQUENCE [LARGE SCALE GENOMIC DNA]</scope>
    <source>
        <strain evidence="2">cv. Punajuju</strain>
    </source>
</reference>
<dbReference type="Proteomes" id="UP001055811">
    <property type="component" value="Linkage Group LG01"/>
</dbReference>
<name>A0ACB9GY15_CICIN</name>
<keyword evidence="2" id="KW-1185">Reference proteome</keyword>
<organism evidence="1 2">
    <name type="scientific">Cichorium intybus</name>
    <name type="common">Chicory</name>
    <dbReference type="NCBI Taxonomy" id="13427"/>
    <lineage>
        <taxon>Eukaryota</taxon>
        <taxon>Viridiplantae</taxon>
        <taxon>Streptophyta</taxon>
        <taxon>Embryophyta</taxon>
        <taxon>Tracheophyta</taxon>
        <taxon>Spermatophyta</taxon>
        <taxon>Magnoliopsida</taxon>
        <taxon>eudicotyledons</taxon>
        <taxon>Gunneridae</taxon>
        <taxon>Pentapetalae</taxon>
        <taxon>asterids</taxon>
        <taxon>campanulids</taxon>
        <taxon>Asterales</taxon>
        <taxon>Asteraceae</taxon>
        <taxon>Cichorioideae</taxon>
        <taxon>Cichorieae</taxon>
        <taxon>Cichoriinae</taxon>
        <taxon>Cichorium</taxon>
    </lineage>
</organism>
<dbReference type="EMBL" id="CM042009">
    <property type="protein sequence ID" value="KAI3788369.1"/>
    <property type="molecule type" value="Genomic_DNA"/>
</dbReference>
<protein>
    <submittedName>
        <fullName evidence="1">Uncharacterized protein</fullName>
    </submittedName>
</protein>
<sequence>MISCRGSSKKGMAGTTYSQFLIIAIIVIPLLQAKKKTAIDNIDAIAEESDEIVRNECLKADLMKKVEAEVIN</sequence>
<comment type="caution">
    <text evidence="1">The sequence shown here is derived from an EMBL/GenBank/DDBJ whole genome shotgun (WGS) entry which is preliminary data.</text>
</comment>
<evidence type="ECO:0000313" key="1">
    <source>
        <dbReference type="EMBL" id="KAI3788369.1"/>
    </source>
</evidence>
<evidence type="ECO:0000313" key="2">
    <source>
        <dbReference type="Proteomes" id="UP001055811"/>
    </source>
</evidence>
<proteinExistence type="predicted"/>
<reference evidence="1 2" key="2">
    <citation type="journal article" date="2022" name="Mol. Ecol. Resour.">
        <title>The genomes of chicory, endive, great burdock and yacon provide insights into Asteraceae paleo-polyploidization history and plant inulin production.</title>
        <authorList>
            <person name="Fan W."/>
            <person name="Wang S."/>
            <person name="Wang H."/>
            <person name="Wang A."/>
            <person name="Jiang F."/>
            <person name="Liu H."/>
            <person name="Zhao H."/>
            <person name="Xu D."/>
            <person name="Zhang Y."/>
        </authorList>
    </citation>
    <scope>NUCLEOTIDE SEQUENCE [LARGE SCALE GENOMIC DNA]</scope>
    <source>
        <strain evidence="2">cv. Punajuju</strain>
        <tissue evidence="1">Leaves</tissue>
    </source>
</reference>
<accession>A0ACB9GY15</accession>
<gene>
    <name evidence="1" type="ORF">L2E82_01132</name>
</gene>